<feature type="compositionally biased region" description="Polar residues" evidence="1">
    <location>
        <begin position="800"/>
        <end position="814"/>
    </location>
</feature>
<keyword evidence="3" id="KW-1185">Reference proteome</keyword>
<feature type="region of interest" description="Disordered" evidence="1">
    <location>
        <begin position="744"/>
        <end position="1042"/>
    </location>
</feature>
<feature type="region of interest" description="Disordered" evidence="1">
    <location>
        <begin position="62"/>
        <end position="147"/>
    </location>
</feature>
<dbReference type="RefSeq" id="XP_015657677.1">
    <property type="nucleotide sequence ID" value="XM_015803852.1"/>
</dbReference>
<organism evidence="2 3">
    <name type="scientific">Leptomonas pyrrhocoris</name>
    <name type="common">Firebug parasite</name>
    <dbReference type="NCBI Taxonomy" id="157538"/>
    <lineage>
        <taxon>Eukaryota</taxon>
        <taxon>Discoba</taxon>
        <taxon>Euglenozoa</taxon>
        <taxon>Kinetoplastea</taxon>
        <taxon>Metakinetoplastina</taxon>
        <taxon>Trypanosomatida</taxon>
        <taxon>Trypanosomatidae</taxon>
        <taxon>Leishmaniinae</taxon>
        <taxon>Leptomonas</taxon>
    </lineage>
</organism>
<feature type="compositionally biased region" description="Basic and acidic residues" evidence="1">
    <location>
        <begin position="479"/>
        <end position="490"/>
    </location>
</feature>
<feature type="region of interest" description="Disordered" evidence="1">
    <location>
        <begin position="1069"/>
        <end position="1100"/>
    </location>
</feature>
<feature type="compositionally biased region" description="Polar residues" evidence="1">
    <location>
        <begin position="1016"/>
        <end position="1030"/>
    </location>
</feature>
<feature type="compositionally biased region" description="Polar residues" evidence="1">
    <location>
        <begin position="683"/>
        <end position="695"/>
    </location>
</feature>
<accession>A0A0N0DUP4</accession>
<dbReference type="OrthoDB" id="10686028at2759"/>
<feature type="compositionally biased region" description="Low complexity" evidence="1">
    <location>
        <begin position="842"/>
        <end position="851"/>
    </location>
</feature>
<sequence length="1168" mass="120692">MAAAADTTALPSFVCVDPASAATVTEAAAGVTMTINETAFSDMVAPPECDATVGWVYIGSPPEAPLSHNTPRNPANGGDERDERGEGASAGGPPGATSAAVTTEDPRRATQPEALPPPPSSAAATRNSSHEAVAQQRERRRNVAQSEEGMHLDGAAASYSPSAPAPAAVASGVVCTSTSTPSLTTPARSSPPSGDGNNDAGLFAMQMSGVSALSTTALSSGTPDAISTVLALDRHMDGLRQHPSWVAAMEAAKTHVFVEGEGGRPVTSRKNRNVVVASPGISPLKTQPSPSNEKLQRRTPPKREEEKISVEKSGGEDDEGLYGMLDVYMWYPKSQPEVTEIVVTPTAAATPMANTITTTTTDLRQSTIASAGTDNEASLLMASATSGVRPSLATTVTVYALPGEDRGLMLTSLVEASAGTPEPITEEAKLLEKLQPCPTRLGPQEATAGGEEEDDDLRCVGTLSTSLPKQRRAPVEQSLQKEGEMERARSEGTYVAQHSSTAKEAPPSPATESRRKQFSPLIASALAAAITNAGRAAAVSAADGGSFGVGGTAEQNAGERERLARDERISTEGVNPTGEGTPHRTALHETDARPTTSYMCFRSKASAAAAAKAVNRAEALGVSASSSTQSAARSAPSPVAADARRDSRGVGGRHRFHLRNGEADEVTEAFSSKAATAPPASSEFTESSLGFSSAGPSPLRYEHHQEQQQHEQKDLVYSSMLETVSPVRVDREGVYDARASLLLSSTGHGDSNEANTGRDDRHTTTGVHPLPVGGVPLSHPEVPEGDGAAGGAAVHRGSRNGPTRRSATFRNTDLSAPAGLSAAKPVHNVLEENRRVRETKARAVVRGVSRRSPPPSLPSATAPPSRATPGELSEVLKQHRQQPTTAAAAGLSSSSSSGSGGGHALADRRRSSEASGYTDSVNSQSRFMARPGAPSPAASPTHSVHVSSPCSSPTQKARQRCSPTLFTSQPTGSETAKGAVESSAGASTASIGASAAATAESHDSLPNKHREHAPATSANGETSCSVSTLSRPHPPPAATPANTTTIKAAPLYALPALSVARPFMADAVLPKQNSDGSNKQREELRPRRPNSNGCQSLRLGGTSVLTTGQYRVWGSSESCQIAPTRRVASASARDGFRQLGSSLFWNSGGALSAPAAVSLPSPTHLAPR</sequence>
<dbReference type="EMBL" id="LGTL01000011">
    <property type="protein sequence ID" value="KPA79238.1"/>
    <property type="molecule type" value="Genomic_DNA"/>
</dbReference>
<reference evidence="2 3" key="1">
    <citation type="submission" date="2015-07" db="EMBL/GenBank/DDBJ databases">
        <title>High-quality genome of monoxenous trypanosomatid Leptomonas pyrrhocoris.</title>
        <authorList>
            <person name="Flegontov P."/>
            <person name="Butenko A."/>
            <person name="Firsov S."/>
            <person name="Vlcek C."/>
            <person name="Logacheva M.D."/>
            <person name="Field M."/>
            <person name="Filatov D."/>
            <person name="Flegontova O."/>
            <person name="Gerasimov E."/>
            <person name="Jackson A.P."/>
            <person name="Kelly S."/>
            <person name="Opperdoes F."/>
            <person name="O'Reilly A."/>
            <person name="Votypka J."/>
            <person name="Yurchenko V."/>
            <person name="Lukes J."/>
        </authorList>
    </citation>
    <scope>NUCLEOTIDE SEQUENCE [LARGE SCALE GENOMIC DNA]</scope>
    <source>
        <strain evidence="2">H10</strain>
    </source>
</reference>
<dbReference type="AlphaFoldDB" id="A0A0N0DUP4"/>
<evidence type="ECO:0000256" key="1">
    <source>
        <dbReference type="SAM" id="MobiDB-lite"/>
    </source>
</evidence>
<comment type="caution">
    <text evidence="2">The sequence shown here is derived from an EMBL/GenBank/DDBJ whole genome shotgun (WGS) entry which is preliminary data.</text>
</comment>
<dbReference type="GeneID" id="26906009"/>
<feature type="compositionally biased region" description="Polar residues" evidence="1">
    <location>
        <begin position="744"/>
        <end position="755"/>
    </location>
</feature>
<feature type="compositionally biased region" description="Low complexity" evidence="1">
    <location>
        <begin position="929"/>
        <end position="954"/>
    </location>
</feature>
<protein>
    <submittedName>
        <fullName evidence="2">Uncharacterized protein</fullName>
    </submittedName>
</protein>
<dbReference type="OMA" id="CEAPRTH"/>
<feature type="region of interest" description="Disordered" evidence="1">
    <location>
        <begin position="434"/>
        <end position="516"/>
    </location>
</feature>
<gene>
    <name evidence="2" type="ORF">ABB37_05719</name>
</gene>
<feature type="compositionally biased region" description="Low complexity" evidence="1">
    <location>
        <begin position="176"/>
        <end position="193"/>
    </location>
</feature>
<proteinExistence type="predicted"/>
<feature type="compositionally biased region" description="Polar residues" evidence="1">
    <location>
        <begin position="961"/>
        <end position="974"/>
    </location>
</feature>
<evidence type="ECO:0000313" key="2">
    <source>
        <dbReference type="EMBL" id="KPA79238.1"/>
    </source>
</evidence>
<feature type="compositionally biased region" description="Basic and acidic residues" evidence="1">
    <location>
        <begin position="301"/>
        <end position="315"/>
    </location>
</feature>
<feature type="compositionally biased region" description="Low complexity" evidence="1">
    <location>
        <begin position="981"/>
        <end position="999"/>
    </location>
</feature>
<name>A0A0N0DUP4_LEPPY</name>
<dbReference type="Proteomes" id="UP000037923">
    <property type="component" value="Unassembled WGS sequence"/>
</dbReference>
<feature type="compositionally biased region" description="Low complexity" evidence="1">
    <location>
        <begin position="669"/>
        <end position="682"/>
    </location>
</feature>
<feature type="compositionally biased region" description="Polar residues" evidence="1">
    <location>
        <begin position="913"/>
        <end position="926"/>
    </location>
</feature>
<feature type="compositionally biased region" description="Low complexity" evidence="1">
    <location>
        <begin position="858"/>
        <end position="870"/>
    </location>
</feature>
<feature type="compositionally biased region" description="Low complexity" evidence="1">
    <location>
        <begin position="886"/>
        <end position="897"/>
    </location>
</feature>
<feature type="region of interest" description="Disordered" evidence="1">
    <location>
        <begin position="276"/>
        <end position="317"/>
    </location>
</feature>
<feature type="compositionally biased region" description="Polar residues" evidence="1">
    <location>
        <begin position="284"/>
        <end position="293"/>
    </location>
</feature>
<evidence type="ECO:0000313" key="3">
    <source>
        <dbReference type="Proteomes" id="UP000037923"/>
    </source>
</evidence>
<feature type="compositionally biased region" description="Low complexity" evidence="1">
    <location>
        <begin position="623"/>
        <end position="641"/>
    </location>
</feature>
<feature type="compositionally biased region" description="Basic and acidic residues" evidence="1">
    <location>
        <begin position="700"/>
        <end position="714"/>
    </location>
</feature>
<feature type="compositionally biased region" description="Basic and acidic residues" evidence="1">
    <location>
        <begin position="829"/>
        <end position="841"/>
    </location>
</feature>
<dbReference type="VEuPathDB" id="TriTrypDB:LpyrH10_11_1840"/>
<feature type="region of interest" description="Disordered" evidence="1">
    <location>
        <begin position="622"/>
        <end position="714"/>
    </location>
</feature>
<feature type="region of interest" description="Disordered" evidence="1">
    <location>
        <begin position="176"/>
        <end position="202"/>
    </location>
</feature>